<name>A0ABT7ASH3_9CYAN</name>
<dbReference type="PANTHER" id="PTHR33787">
    <property type="match status" value="1"/>
</dbReference>
<dbReference type="Pfam" id="PF04483">
    <property type="entry name" value="DUF565"/>
    <property type="match status" value="1"/>
</dbReference>
<keyword evidence="4" id="KW-1185">Reference proteome</keyword>
<feature type="transmembrane region" description="Helical" evidence="2">
    <location>
        <begin position="75"/>
        <end position="93"/>
    </location>
</feature>
<dbReference type="EMBL" id="JAQOSP010000052">
    <property type="protein sequence ID" value="MDJ1169251.1"/>
    <property type="molecule type" value="Genomic_DNA"/>
</dbReference>
<comment type="caution">
    <text evidence="3">The sequence shown here is derived from an EMBL/GenBank/DDBJ whole genome shotgun (WGS) entry which is preliminary data.</text>
</comment>
<keyword evidence="2" id="KW-0472">Membrane</keyword>
<organism evidence="3 4">
    <name type="scientific">Roseofilum acuticapitatum BLCC-M154</name>
    <dbReference type="NCBI Taxonomy" id="3022444"/>
    <lineage>
        <taxon>Bacteria</taxon>
        <taxon>Bacillati</taxon>
        <taxon>Cyanobacteriota</taxon>
        <taxon>Cyanophyceae</taxon>
        <taxon>Desertifilales</taxon>
        <taxon>Desertifilaceae</taxon>
        <taxon>Roseofilum</taxon>
        <taxon>Roseofilum acuticapitatum</taxon>
    </lineage>
</organism>
<dbReference type="InterPro" id="IPR007572">
    <property type="entry name" value="Uncharacterised_Ycf20"/>
</dbReference>
<keyword evidence="2" id="KW-0812">Transmembrane</keyword>
<sequence length="128" mass="14373">MNGLLLILAHSSHLEDRVTQNTRLNELFNVLSQEIARVLRNPWRRLSLLTISFLFGFFLGTALSTIAGQKAEQDIVVAAILVMAIEGVNRLIYGSKLWSQDNLWRDVINGLKIGLVYSLFVEAFKLGS</sequence>
<feature type="transmembrane region" description="Helical" evidence="2">
    <location>
        <begin position="46"/>
        <end position="69"/>
    </location>
</feature>
<dbReference type="PANTHER" id="PTHR33787:SF5">
    <property type="entry name" value="YCF20-LIKE PROTEIN"/>
    <property type="match status" value="1"/>
</dbReference>
<dbReference type="RefSeq" id="WP_283753012.1">
    <property type="nucleotide sequence ID" value="NZ_JAQOSP010000052.1"/>
</dbReference>
<dbReference type="Proteomes" id="UP001235303">
    <property type="component" value="Unassembled WGS sequence"/>
</dbReference>
<gene>
    <name evidence="3" type="ORF">PMG71_07420</name>
</gene>
<comment type="similarity">
    <text evidence="1">Belongs to the ycf20 family.</text>
</comment>
<evidence type="ECO:0000313" key="3">
    <source>
        <dbReference type="EMBL" id="MDJ1169251.1"/>
    </source>
</evidence>
<reference evidence="3 4" key="1">
    <citation type="submission" date="2023-01" db="EMBL/GenBank/DDBJ databases">
        <title>Novel diversity within Roseofilum (Cyanobacteria; Desertifilaceae) from marine benthic mats with descriptions of four novel species.</title>
        <authorList>
            <person name="Wang Y."/>
            <person name="Berthold D.E."/>
            <person name="Hu J."/>
            <person name="Lefler F.W."/>
            <person name="Laughinghouse H.D. IV."/>
        </authorList>
    </citation>
    <scope>NUCLEOTIDE SEQUENCE [LARGE SCALE GENOMIC DNA]</scope>
    <source>
        <strain evidence="3 4">BLCC-M154</strain>
    </source>
</reference>
<protein>
    <submittedName>
        <fullName evidence="3">DUF565 domain-containing protein</fullName>
    </submittedName>
</protein>
<proteinExistence type="inferred from homology"/>
<keyword evidence="2" id="KW-1133">Transmembrane helix</keyword>
<evidence type="ECO:0000256" key="2">
    <source>
        <dbReference type="SAM" id="Phobius"/>
    </source>
</evidence>
<evidence type="ECO:0000313" key="4">
    <source>
        <dbReference type="Proteomes" id="UP001235303"/>
    </source>
</evidence>
<evidence type="ECO:0000256" key="1">
    <source>
        <dbReference type="ARBA" id="ARBA00009846"/>
    </source>
</evidence>
<accession>A0ABT7ASH3</accession>